<evidence type="ECO:0000313" key="1">
    <source>
        <dbReference type="EMBL" id="GAA1628289.1"/>
    </source>
</evidence>
<keyword evidence="2" id="KW-1185">Reference proteome</keyword>
<evidence type="ECO:0008006" key="3">
    <source>
        <dbReference type="Google" id="ProtNLM"/>
    </source>
</evidence>
<dbReference type="RefSeq" id="WP_346104459.1">
    <property type="nucleotide sequence ID" value="NZ_BAAAMU010000015.1"/>
</dbReference>
<evidence type="ECO:0000313" key="2">
    <source>
        <dbReference type="Proteomes" id="UP001500064"/>
    </source>
</evidence>
<proteinExistence type="predicted"/>
<dbReference type="Proteomes" id="UP001500064">
    <property type="component" value="Unassembled WGS sequence"/>
</dbReference>
<sequence>MTDGYMPALVEFDAALADGDIGQVQRAARAYHDTFDVSSGVVAEGAAGRALLDAVTTPGRTLETMNGC</sequence>
<dbReference type="EMBL" id="BAAAMU010000015">
    <property type="protein sequence ID" value="GAA1628289.1"/>
    <property type="molecule type" value="Genomic_DNA"/>
</dbReference>
<reference evidence="1 2" key="1">
    <citation type="journal article" date="2019" name="Int. J. Syst. Evol. Microbiol.">
        <title>The Global Catalogue of Microorganisms (GCM) 10K type strain sequencing project: providing services to taxonomists for standard genome sequencing and annotation.</title>
        <authorList>
            <consortium name="The Broad Institute Genomics Platform"/>
            <consortium name="The Broad Institute Genome Sequencing Center for Infectious Disease"/>
            <person name="Wu L."/>
            <person name="Ma J."/>
        </authorList>
    </citation>
    <scope>NUCLEOTIDE SEQUENCE [LARGE SCALE GENOMIC DNA]</scope>
    <source>
        <strain evidence="1 2">JCM 13929</strain>
    </source>
</reference>
<protein>
    <recommendedName>
        <fullName evidence="3">Nuclear transport factor 2 family protein</fullName>
    </recommendedName>
</protein>
<name>A0ABN2F351_9ACTN</name>
<gene>
    <name evidence="1" type="ORF">GCM10009733_026290</name>
</gene>
<accession>A0ABN2F351</accession>
<comment type="caution">
    <text evidence="1">The sequence shown here is derived from an EMBL/GenBank/DDBJ whole genome shotgun (WGS) entry which is preliminary data.</text>
</comment>
<organism evidence="1 2">
    <name type="scientific">Nonomuraea maheshkhaliensis</name>
    <dbReference type="NCBI Taxonomy" id="419590"/>
    <lineage>
        <taxon>Bacteria</taxon>
        <taxon>Bacillati</taxon>
        <taxon>Actinomycetota</taxon>
        <taxon>Actinomycetes</taxon>
        <taxon>Streptosporangiales</taxon>
        <taxon>Streptosporangiaceae</taxon>
        <taxon>Nonomuraea</taxon>
    </lineage>
</organism>